<evidence type="ECO:0000313" key="7">
    <source>
        <dbReference type="EMBL" id="PZQ19334.1"/>
    </source>
</evidence>
<dbReference type="NCBIfam" id="NF002148">
    <property type="entry name" value="PRK00982.1-2"/>
    <property type="match status" value="1"/>
</dbReference>
<dbReference type="GO" id="GO:0009245">
    <property type="term" value="P:lipid A biosynthetic process"/>
    <property type="evidence" value="ECO:0007669"/>
    <property type="project" value="TreeGrafter"/>
</dbReference>
<dbReference type="NCBIfam" id="NF002150">
    <property type="entry name" value="PRK00982.1-4"/>
    <property type="match status" value="1"/>
</dbReference>
<dbReference type="Pfam" id="PF00550">
    <property type="entry name" value="PP-binding"/>
    <property type="match status" value="1"/>
</dbReference>
<dbReference type="Gene3D" id="1.10.1200.10">
    <property type="entry name" value="ACP-like"/>
    <property type="match status" value="1"/>
</dbReference>
<evidence type="ECO:0000256" key="4">
    <source>
        <dbReference type="NCBIfam" id="TIGR00517"/>
    </source>
</evidence>
<feature type="domain" description="Carrier" evidence="6">
    <location>
        <begin position="2"/>
        <end position="79"/>
    </location>
</feature>
<dbReference type="GO" id="GO:0000036">
    <property type="term" value="F:acyl carrier activity"/>
    <property type="evidence" value="ECO:0007669"/>
    <property type="project" value="UniProtKB-UniRule"/>
</dbReference>
<keyword evidence="3" id="KW-0963">Cytoplasm</keyword>
<dbReference type="GO" id="GO:0016020">
    <property type="term" value="C:membrane"/>
    <property type="evidence" value="ECO:0007669"/>
    <property type="project" value="GOC"/>
</dbReference>
<keyword evidence="3" id="KW-0443">Lipid metabolism</keyword>
<evidence type="ECO:0000256" key="5">
    <source>
        <dbReference type="RuleBase" id="RU003545"/>
    </source>
</evidence>
<dbReference type="AlphaFoldDB" id="A0A2W5KTL2"/>
<dbReference type="UniPathway" id="UPA00094"/>
<dbReference type="PANTHER" id="PTHR20863">
    <property type="entry name" value="ACYL CARRIER PROTEIN"/>
    <property type="match status" value="1"/>
</dbReference>
<comment type="subcellular location">
    <subcellularLocation>
        <location evidence="3">Cytoplasm</location>
    </subcellularLocation>
</comment>
<keyword evidence="3" id="KW-0275">Fatty acid biosynthesis</keyword>
<name>A0A2W5KTL2_ANCNO</name>
<dbReference type="NCBIfam" id="TIGR00517">
    <property type="entry name" value="acyl_carrier"/>
    <property type="match status" value="1"/>
</dbReference>
<evidence type="ECO:0000256" key="3">
    <source>
        <dbReference type="HAMAP-Rule" id="MF_01217"/>
    </source>
</evidence>
<comment type="PTM">
    <text evidence="5">4'-phosphopantetheine is transferred from CoA to a specific serine of apo-ACP by acpS.</text>
</comment>
<keyword evidence="1 3" id="KW-0596">Phosphopantetheine</keyword>
<dbReference type="PANTHER" id="PTHR20863:SF76">
    <property type="entry name" value="CARRIER DOMAIN-CONTAINING PROTEIN"/>
    <property type="match status" value="1"/>
</dbReference>
<keyword evidence="2 3" id="KW-0597">Phosphoprotein</keyword>
<dbReference type="EMBL" id="QFPN01000001">
    <property type="protein sequence ID" value="PZQ19334.1"/>
    <property type="molecule type" value="Genomic_DNA"/>
</dbReference>
<dbReference type="GO" id="GO:0000035">
    <property type="term" value="F:acyl binding"/>
    <property type="evidence" value="ECO:0007669"/>
    <property type="project" value="TreeGrafter"/>
</dbReference>
<keyword evidence="3" id="KW-0276">Fatty acid metabolism</keyword>
<accession>A0A2W5KTL2</accession>
<gene>
    <name evidence="3 7" type="primary">acpP</name>
    <name evidence="7" type="ORF">DI565_00565</name>
</gene>
<protein>
    <recommendedName>
        <fullName evidence="3 4">Acyl carrier protein</fullName>
        <shortName evidence="3">ACP</shortName>
    </recommendedName>
</protein>
<evidence type="ECO:0000256" key="1">
    <source>
        <dbReference type="ARBA" id="ARBA00022450"/>
    </source>
</evidence>
<comment type="similarity">
    <text evidence="3">Belongs to the acyl carrier protein (ACP) family.</text>
</comment>
<keyword evidence="3" id="KW-0444">Lipid biosynthesis</keyword>
<reference evidence="7 8" key="1">
    <citation type="submission" date="2017-08" db="EMBL/GenBank/DDBJ databases">
        <title>Infants hospitalized years apart are colonized by the same room-sourced microbial strains.</title>
        <authorList>
            <person name="Brooks B."/>
            <person name="Olm M.R."/>
            <person name="Firek B.A."/>
            <person name="Baker R."/>
            <person name="Thomas B.C."/>
            <person name="Morowitz M.J."/>
            <person name="Banfield J.F."/>
        </authorList>
    </citation>
    <scope>NUCLEOTIDE SEQUENCE [LARGE SCALE GENOMIC DNA]</scope>
    <source>
        <strain evidence="7">S2_005_003_R2_43</strain>
    </source>
</reference>
<dbReference type="GO" id="GO:0005829">
    <property type="term" value="C:cytosol"/>
    <property type="evidence" value="ECO:0007669"/>
    <property type="project" value="TreeGrafter"/>
</dbReference>
<evidence type="ECO:0000313" key="8">
    <source>
        <dbReference type="Proteomes" id="UP000249577"/>
    </source>
</evidence>
<evidence type="ECO:0000259" key="6">
    <source>
        <dbReference type="PROSITE" id="PS50075"/>
    </source>
</evidence>
<evidence type="ECO:0000256" key="2">
    <source>
        <dbReference type="ARBA" id="ARBA00022553"/>
    </source>
</evidence>
<dbReference type="Proteomes" id="UP000249577">
    <property type="component" value="Unassembled WGS sequence"/>
</dbReference>
<organism evidence="7 8">
    <name type="scientific">Ancylobacter novellus</name>
    <name type="common">Thiobacillus novellus</name>
    <dbReference type="NCBI Taxonomy" id="921"/>
    <lineage>
        <taxon>Bacteria</taxon>
        <taxon>Pseudomonadati</taxon>
        <taxon>Pseudomonadota</taxon>
        <taxon>Alphaproteobacteria</taxon>
        <taxon>Hyphomicrobiales</taxon>
        <taxon>Xanthobacteraceae</taxon>
        <taxon>Ancylobacter</taxon>
    </lineage>
</organism>
<comment type="pathway">
    <text evidence="3 5">Lipid metabolism; fatty acid biosynthesis.</text>
</comment>
<dbReference type="InterPro" id="IPR009081">
    <property type="entry name" value="PP-bd_ACP"/>
</dbReference>
<comment type="caution">
    <text evidence="7">The sequence shown here is derived from an EMBL/GenBank/DDBJ whole genome shotgun (WGS) entry which is preliminary data.</text>
</comment>
<dbReference type="PROSITE" id="PS50075">
    <property type="entry name" value="CARRIER"/>
    <property type="match status" value="1"/>
</dbReference>
<dbReference type="HAMAP" id="MF_01217">
    <property type="entry name" value="Acyl_carrier"/>
    <property type="match status" value="1"/>
</dbReference>
<sequence length="92" mass="9304">MTDLFERVAGVVAEVLAADAAGISRGTRIGEDLGADSLDQVELVIALEEAFDVEIDDDEPAARSLATVGELADYVAGLLAAKTAADAAEGAA</sequence>
<dbReference type="SUPFAM" id="SSF47336">
    <property type="entry name" value="ACP-like"/>
    <property type="match status" value="1"/>
</dbReference>
<dbReference type="InterPro" id="IPR003231">
    <property type="entry name" value="ACP"/>
</dbReference>
<feature type="modified residue" description="O-(pantetheine 4'-phosphoryl)serine" evidence="3">
    <location>
        <position position="37"/>
    </location>
</feature>
<comment type="function">
    <text evidence="3 5">Carrier of the growing fatty acid chain in fatty acid biosynthesis.</text>
</comment>
<dbReference type="InterPro" id="IPR036736">
    <property type="entry name" value="ACP-like_sf"/>
</dbReference>
<comment type="PTM">
    <text evidence="3">4'-phosphopantetheine is transferred from CoA to a specific serine of apo-ACP by AcpS. This modification is essential for activity because fatty acids are bound in thioester linkage to the sulfhydryl of the prosthetic group.</text>
</comment>
<proteinExistence type="inferred from homology"/>